<proteinExistence type="predicted"/>
<dbReference type="Proteomes" id="UP001309876">
    <property type="component" value="Unassembled WGS sequence"/>
</dbReference>
<comment type="caution">
    <text evidence="2">The sequence shown here is derived from an EMBL/GenBank/DDBJ whole genome shotgun (WGS) entry which is preliminary data.</text>
</comment>
<protein>
    <submittedName>
        <fullName evidence="2">Uncharacterized protein</fullName>
    </submittedName>
</protein>
<evidence type="ECO:0000256" key="1">
    <source>
        <dbReference type="SAM" id="MobiDB-lite"/>
    </source>
</evidence>
<dbReference type="AlphaFoldDB" id="A0AAN7YHV8"/>
<reference evidence="2 3" key="1">
    <citation type="submission" date="2023-08" db="EMBL/GenBank/DDBJ databases">
        <title>Black Yeasts Isolated from many extreme environments.</title>
        <authorList>
            <person name="Coleine C."/>
            <person name="Stajich J.E."/>
            <person name="Selbmann L."/>
        </authorList>
    </citation>
    <scope>NUCLEOTIDE SEQUENCE [LARGE SCALE GENOMIC DNA]</scope>
    <source>
        <strain evidence="2 3">CCFEE 5910</strain>
    </source>
</reference>
<organism evidence="2 3">
    <name type="scientific">Lithohypha guttulata</name>
    <dbReference type="NCBI Taxonomy" id="1690604"/>
    <lineage>
        <taxon>Eukaryota</taxon>
        <taxon>Fungi</taxon>
        <taxon>Dikarya</taxon>
        <taxon>Ascomycota</taxon>
        <taxon>Pezizomycotina</taxon>
        <taxon>Eurotiomycetes</taxon>
        <taxon>Chaetothyriomycetidae</taxon>
        <taxon>Chaetothyriales</taxon>
        <taxon>Trichomeriaceae</taxon>
        <taxon>Lithohypha</taxon>
    </lineage>
</organism>
<feature type="region of interest" description="Disordered" evidence="1">
    <location>
        <begin position="27"/>
        <end position="129"/>
    </location>
</feature>
<dbReference type="EMBL" id="JAVRRJ010000003">
    <property type="protein sequence ID" value="KAK5086759.1"/>
    <property type="molecule type" value="Genomic_DNA"/>
</dbReference>
<feature type="compositionally biased region" description="Basic and acidic residues" evidence="1">
    <location>
        <begin position="44"/>
        <end position="60"/>
    </location>
</feature>
<feature type="compositionally biased region" description="Basic and acidic residues" evidence="1">
    <location>
        <begin position="103"/>
        <end position="118"/>
    </location>
</feature>
<sequence>MPRIPSFTLIALHPTRSSLLLLRPQRRFAASSASSSSRNVVVDQTKENNDPNNDQKKGQKEAAAQTTSSEQGDHPAKQADPQKSPERSTGFQTEGPGSSKAGEGGKKEMGGEPLKEEGSGDTIDNYTKK</sequence>
<accession>A0AAN7YHV8</accession>
<evidence type="ECO:0000313" key="2">
    <source>
        <dbReference type="EMBL" id="KAK5086759.1"/>
    </source>
</evidence>
<evidence type="ECO:0000313" key="3">
    <source>
        <dbReference type="Proteomes" id="UP001309876"/>
    </source>
</evidence>
<name>A0AAN7YHV8_9EURO</name>
<gene>
    <name evidence="2" type="ORF">LTR05_003927</name>
</gene>
<feature type="compositionally biased region" description="Low complexity" evidence="1">
    <location>
        <begin position="27"/>
        <end position="37"/>
    </location>
</feature>
<keyword evidence="3" id="KW-1185">Reference proteome</keyword>